<keyword evidence="1" id="KW-0067">ATP-binding</keyword>
<dbReference type="Proteomes" id="UP000002068">
    <property type="component" value="Chromosome"/>
</dbReference>
<comment type="similarity">
    <text evidence="1">Belongs to the anhydro-N-acetylmuramic acid kinase family.</text>
</comment>
<dbReference type="NCBIfam" id="NF007142">
    <property type="entry name" value="PRK09585.2-1"/>
    <property type="match status" value="1"/>
</dbReference>
<dbReference type="NCBIfam" id="NF007148">
    <property type="entry name" value="PRK09585.3-2"/>
    <property type="match status" value="1"/>
</dbReference>
<comment type="catalytic activity">
    <reaction evidence="1">
        <text>1,6-anhydro-N-acetyl-beta-muramate + ATP + H2O = N-acetyl-D-muramate 6-phosphate + ADP + H(+)</text>
        <dbReference type="Rhea" id="RHEA:24952"/>
        <dbReference type="ChEBI" id="CHEBI:15377"/>
        <dbReference type="ChEBI" id="CHEBI:15378"/>
        <dbReference type="ChEBI" id="CHEBI:30616"/>
        <dbReference type="ChEBI" id="CHEBI:58690"/>
        <dbReference type="ChEBI" id="CHEBI:58722"/>
        <dbReference type="ChEBI" id="CHEBI:456216"/>
        <dbReference type="EC" id="2.7.1.170"/>
    </reaction>
</comment>
<keyword evidence="1" id="KW-0547">Nucleotide-binding</keyword>
<gene>
    <name evidence="1" type="primary">anmK</name>
    <name evidence="2" type="ordered locus">CD196_2839</name>
</gene>
<evidence type="ECO:0000313" key="2">
    <source>
        <dbReference type="EMBL" id="CBA65600.1"/>
    </source>
</evidence>
<comment type="pathway">
    <text evidence="1">Amino-sugar metabolism; 1,6-anhydro-N-acetylmuramate degradation.</text>
</comment>
<keyword evidence="1" id="KW-0808">Transferase</keyword>
<keyword evidence="1" id="KW-0418">Kinase</keyword>
<dbReference type="CDD" id="cd24050">
    <property type="entry name" value="ASKHA_NBD_ANMK"/>
    <property type="match status" value="1"/>
</dbReference>
<dbReference type="EMBL" id="FN538970">
    <property type="protein sequence ID" value="CBA65600.1"/>
    <property type="molecule type" value="Genomic_DNA"/>
</dbReference>
<dbReference type="GO" id="GO:0016301">
    <property type="term" value="F:kinase activity"/>
    <property type="evidence" value="ECO:0007669"/>
    <property type="project" value="UniProtKB-KW"/>
</dbReference>
<evidence type="ECO:0000313" key="3">
    <source>
        <dbReference type="Proteomes" id="UP000002068"/>
    </source>
</evidence>
<dbReference type="GO" id="GO:0006040">
    <property type="term" value="P:amino sugar metabolic process"/>
    <property type="evidence" value="ECO:0007669"/>
    <property type="project" value="InterPro"/>
</dbReference>
<dbReference type="KEGG" id="cdc:CD196_2839"/>
<dbReference type="HOGENOM" id="CLU_038782_1_0_9"/>
<dbReference type="GO" id="GO:0016773">
    <property type="term" value="F:phosphotransferase activity, alcohol group as acceptor"/>
    <property type="evidence" value="ECO:0007669"/>
    <property type="project" value="UniProtKB-UniRule"/>
</dbReference>
<dbReference type="UniPathway" id="UPA00343"/>
<dbReference type="Pfam" id="PF03702">
    <property type="entry name" value="AnmK"/>
    <property type="match status" value="1"/>
</dbReference>
<reference evidence="2 3" key="1">
    <citation type="journal article" date="2009" name="Genome Biol.">
        <title>Comparative genome and phenotypic analysis of Clostridium difficile 027 strains provides insight into the evolution of a hypervirulent bacterium.</title>
        <authorList>
            <person name="Stabler R.A."/>
            <person name="He M."/>
            <person name="Dawson L."/>
            <person name="Martin M."/>
            <person name="Valiente E."/>
            <person name="Corton C."/>
            <person name="Lawley T.D."/>
            <person name="Sebaihia M."/>
            <person name="Quail M.A."/>
            <person name="Rose G."/>
            <person name="Gerding D.N."/>
            <person name="Gibert M."/>
            <person name="Popoff M.R."/>
            <person name="Parkhill J."/>
            <person name="Dougan G."/>
            <person name="Wren B.W."/>
        </authorList>
    </citation>
    <scope>NUCLEOTIDE SEQUENCE [LARGE SCALE GENOMIC DNA]</scope>
    <source>
        <strain evidence="2 3">CD196</strain>
    </source>
</reference>
<accession>A0A0H3NAL8</accession>
<dbReference type="UniPathway" id="UPA00544"/>
<comment type="pathway">
    <text evidence="1">Cell wall biogenesis; peptidoglycan recycling.</text>
</comment>
<dbReference type="GO" id="GO:0009254">
    <property type="term" value="P:peptidoglycan turnover"/>
    <property type="evidence" value="ECO:0007669"/>
    <property type="project" value="UniProtKB-UniRule"/>
</dbReference>
<dbReference type="SUPFAM" id="SSF53067">
    <property type="entry name" value="Actin-like ATPase domain"/>
    <property type="match status" value="1"/>
</dbReference>
<dbReference type="HAMAP" id="MF_01270">
    <property type="entry name" value="AnhMurNAc_kinase"/>
    <property type="match status" value="1"/>
</dbReference>
<sequence length="386" mass="42576">MITMYSVGLMSGTSLDGVDAVLAEISGNGRNTKVKQIEFITLEIPKDIKDEIRKCCIEEESSVDLICSLNFKLGYLFSKAVKSVCHKANFHIANLDFIASHGQTIFHIPRSYNNFVSSTLQIGEPAIIAYETNTKVISNFRVMDIAAGGEGAPLVPYSEFLLYSDKNKNLALQNIGGIGNITIIPKSCNIDDVFAFDTGPGNMIIDGVCQRLFNRKYDKNGYFASKGKINEEMLKDLMSHKYLSQAPPKSTGREVFGQVYLDNMLNKYKHVDKYDLIATVTMFTAKAIYYNYKNFILPKVNVDTLLIGGGGVHNLTLIGYIKELLLEVEVLTQDEYGYSSDAKEALAFVILGNETLNNSFSNVISATGAKNKVILGNITPKPFGGK</sequence>
<comment type="function">
    <text evidence="1">Catalyzes the specific phosphorylation of 1,6-anhydro-N-acetylmuramic acid (anhMurNAc) with the simultaneous cleavage of the 1,6-anhydro ring, generating MurNAc-6-P. Is required for the utilization of anhMurNAc either imported from the medium or derived from its own cell wall murein, and thus plays a role in cell wall recycling.</text>
</comment>
<proteinExistence type="inferred from homology"/>
<dbReference type="InterPro" id="IPR043129">
    <property type="entry name" value="ATPase_NBD"/>
</dbReference>
<dbReference type="GO" id="GO:0097175">
    <property type="term" value="P:1,6-anhydro-N-acetyl-beta-muramic acid catabolic process"/>
    <property type="evidence" value="ECO:0007669"/>
    <property type="project" value="UniProtKB-UniRule"/>
</dbReference>
<dbReference type="PANTHER" id="PTHR30605:SF0">
    <property type="entry name" value="ANHYDRO-N-ACETYLMURAMIC ACID KINASE"/>
    <property type="match status" value="1"/>
</dbReference>
<evidence type="ECO:0000256" key="1">
    <source>
        <dbReference type="HAMAP-Rule" id="MF_01270"/>
    </source>
</evidence>
<dbReference type="GO" id="GO:0005524">
    <property type="term" value="F:ATP binding"/>
    <property type="evidence" value="ECO:0007669"/>
    <property type="project" value="UniProtKB-UniRule"/>
</dbReference>
<organism evidence="2 3">
    <name type="scientific">Clostridioides difficile (strain CD196)</name>
    <name type="common">Peptoclostridium difficile</name>
    <dbReference type="NCBI Taxonomy" id="645462"/>
    <lineage>
        <taxon>Bacteria</taxon>
        <taxon>Bacillati</taxon>
        <taxon>Bacillota</taxon>
        <taxon>Clostridia</taxon>
        <taxon>Peptostreptococcales</taxon>
        <taxon>Peptostreptococcaceae</taxon>
        <taxon>Clostridioides</taxon>
    </lineage>
</organism>
<protein>
    <recommendedName>
        <fullName evidence="1">Anhydro-N-acetylmuramic acid kinase</fullName>
        <ecNumber evidence="1">2.7.1.170</ecNumber>
    </recommendedName>
    <alternativeName>
        <fullName evidence="1">AnhMurNAc kinase</fullName>
    </alternativeName>
</protein>
<dbReference type="InterPro" id="IPR005338">
    <property type="entry name" value="Anhydro_N_Ac-Mur_kinase"/>
</dbReference>
<dbReference type="Gene3D" id="3.30.420.40">
    <property type="match status" value="2"/>
</dbReference>
<dbReference type="AlphaFoldDB" id="A0A0H3NAL8"/>
<dbReference type="EC" id="2.7.1.170" evidence="1"/>
<feature type="binding site" evidence="1">
    <location>
        <begin position="12"/>
        <end position="19"/>
    </location>
    <ligand>
        <name>ATP</name>
        <dbReference type="ChEBI" id="CHEBI:30616"/>
    </ligand>
</feature>
<name>A0A0H3NAL8_CLODC</name>
<dbReference type="PANTHER" id="PTHR30605">
    <property type="entry name" value="ANHYDRO-N-ACETYLMURAMIC ACID KINASE"/>
    <property type="match status" value="1"/>
</dbReference>
<keyword evidence="1" id="KW-0119">Carbohydrate metabolism</keyword>